<gene>
    <name evidence="1" type="ORF">Q4481_05850</name>
</gene>
<sequence>MSELVASVAEKVGLEPEVAEKAIGMMLGFLEREGDSDLAAKMIAAVPGAAELLSAHGGKGDGGFFACLLGNGIMGLGQQLMSLGLGMGQITGLAKEIISVAKQYAGEDIVDQVVASVPGLSQFV</sequence>
<proteinExistence type="predicted"/>
<evidence type="ECO:0008006" key="3">
    <source>
        <dbReference type="Google" id="ProtNLM"/>
    </source>
</evidence>
<evidence type="ECO:0000313" key="1">
    <source>
        <dbReference type="EMBL" id="MDO6963471.1"/>
    </source>
</evidence>
<dbReference type="Proteomes" id="UP001174932">
    <property type="component" value="Unassembled WGS sequence"/>
</dbReference>
<name>A0ABT8YIY0_9HYPH</name>
<protein>
    <recommendedName>
        <fullName evidence="3">DUF2267 domain-containing protein</fullName>
    </recommendedName>
</protein>
<keyword evidence="2" id="KW-1185">Reference proteome</keyword>
<reference evidence="1" key="2">
    <citation type="submission" date="2023-07" db="EMBL/GenBank/DDBJ databases">
        <authorList>
            <person name="Shen H."/>
        </authorList>
    </citation>
    <scope>NUCLEOTIDE SEQUENCE</scope>
    <source>
        <strain evidence="1">TNR-22</strain>
    </source>
</reference>
<evidence type="ECO:0000313" key="2">
    <source>
        <dbReference type="Proteomes" id="UP001174932"/>
    </source>
</evidence>
<dbReference type="EMBL" id="JAUOZU010000005">
    <property type="protein sequence ID" value="MDO6963471.1"/>
    <property type="molecule type" value="Genomic_DNA"/>
</dbReference>
<dbReference type="RefSeq" id="WP_304375378.1">
    <property type="nucleotide sequence ID" value="NZ_JAUOZU010000005.1"/>
</dbReference>
<organism evidence="1 2">
    <name type="scientific">Rhizobium alvei</name>
    <dbReference type="NCBI Taxonomy" id="1132659"/>
    <lineage>
        <taxon>Bacteria</taxon>
        <taxon>Pseudomonadati</taxon>
        <taxon>Pseudomonadota</taxon>
        <taxon>Alphaproteobacteria</taxon>
        <taxon>Hyphomicrobiales</taxon>
        <taxon>Rhizobiaceae</taxon>
        <taxon>Rhizobium/Agrobacterium group</taxon>
        <taxon>Rhizobium</taxon>
    </lineage>
</organism>
<accession>A0ABT8YIY0</accession>
<comment type="caution">
    <text evidence="1">The sequence shown here is derived from an EMBL/GenBank/DDBJ whole genome shotgun (WGS) entry which is preliminary data.</text>
</comment>
<reference evidence="1" key="1">
    <citation type="journal article" date="2015" name="Int. J. Syst. Evol. Microbiol.">
        <title>Rhizobium alvei sp. nov., isolated from a freshwater river.</title>
        <authorList>
            <person name="Sheu S.Y."/>
            <person name="Huang H.W."/>
            <person name="Young C.C."/>
            <person name="Chen W.M."/>
        </authorList>
    </citation>
    <scope>NUCLEOTIDE SEQUENCE</scope>
    <source>
        <strain evidence="1">TNR-22</strain>
    </source>
</reference>